<dbReference type="EMBL" id="CAJHCP010000005">
    <property type="protein sequence ID" value="CAD6530832.1"/>
    <property type="molecule type" value="Genomic_DNA"/>
</dbReference>
<dbReference type="PANTHER" id="PTHR30632">
    <property type="entry name" value="MOLYBDATE-BINDING PERIPLASMIC PROTEIN"/>
    <property type="match status" value="1"/>
</dbReference>
<gene>
    <name evidence="1" type="primary">ais_1</name>
    <name evidence="1" type="ORF">LMG28140_02407</name>
</gene>
<dbReference type="SUPFAM" id="SSF53850">
    <property type="entry name" value="Periplasmic binding protein-like II"/>
    <property type="match status" value="1"/>
</dbReference>
<comment type="caution">
    <text evidence="1">The sequence shown here is derived from an EMBL/GenBank/DDBJ whole genome shotgun (WGS) entry which is preliminary data.</text>
</comment>
<organism evidence="1 2">
    <name type="scientific">Paraburkholderia metrosideri</name>
    <dbReference type="NCBI Taxonomy" id="580937"/>
    <lineage>
        <taxon>Bacteria</taxon>
        <taxon>Pseudomonadati</taxon>
        <taxon>Pseudomonadota</taxon>
        <taxon>Betaproteobacteria</taxon>
        <taxon>Burkholderiales</taxon>
        <taxon>Burkholderiaceae</taxon>
        <taxon>Paraburkholderia</taxon>
    </lineage>
</organism>
<dbReference type="Proteomes" id="UP000598032">
    <property type="component" value="Unassembled WGS sequence"/>
</dbReference>
<evidence type="ECO:0000313" key="2">
    <source>
        <dbReference type="Proteomes" id="UP000598032"/>
    </source>
</evidence>
<evidence type="ECO:0000313" key="1">
    <source>
        <dbReference type="EMBL" id="CAD6530832.1"/>
    </source>
</evidence>
<protein>
    <submittedName>
        <fullName evidence="1">Aconitate isomerase</fullName>
        <ecNumber evidence="1">5.3.3.7</ecNumber>
    </submittedName>
</protein>
<dbReference type="GO" id="GO:0047614">
    <property type="term" value="F:aconitate delta-isomerase activity"/>
    <property type="evidence" value="ECO:0007669"/>
    <property type="project" value="UniProtKB-EC"/>
</dbReference>
<dbReference type="RefSeq" id="WP_201642509.1">
    <property type="nucleotide sequence ID" value="NZ_CAJHCP010000005.1"/>
</dbReference>
<dbReference type="Gene3D" id="3.40.190.10">
    <property type="entry name" value="Periplasmic binding protein-like II"/>
    <property type="match status" value="2"/>
</dbReference>
<dbReference type="Pfam" id="PF13531">
    <property type="entry name" value="SBP_bac_11"/>
    <property type="match status" value="1"/>
</dbReference>
<sequence length="219" mass="22590">MATRQVLSELAAVYERKTGQPVVIESVGGVDAARRVREGEAFDIVVLASDALDRLAAAGRVESSSKVDLARSGIAIAIAAGEPHPEISTEAALREAILSARSIGYSTGPSGTHLTRLFERWGIAGDIASRIVQASPGVPVGALVARGDVALGFQQLSELIHLPGIEVVGAMPPATQVTTIFAASICTATSQHEAAQALLSFLTSHEADSAKSANGMEPV</sequence>
<reference evidence="1 2" key="1">
    <citation type="submission" date="2020-10" db="EMBL/GenBank/DDBJ databases">
        <authorList>
            <person name="Peeters C."/>
        </authorList>
    </citation>
    <scope>NUCLEOTIDE SEQUENCE [LARGE SCALE GENOMIC DNA]</scope>
    <source>
        <strain evidence="1 2">LMG 28140</strain>
    </source>
</reference>
<dbReference type="EC" id="5.3.3.7" evidence="1"/>
<proteinExistence type="predicted"/>
<keyword evidence="1" id="KW-0413">Isomerase</keyword>
<keyword evidence="2" id="KW-1185">Reference proteome</keyword>
<accession>A0ABN7HQ14</accession>
<name>A0ABN7HQ14_9BURK</name>
<dbReference type="PANTHER" id="PTHR30632:SF11">
    <property type="entry name" value="BLR4797 PROTEIN"/>
    <property type="match status" value="1"/>
</dbReference>
<dbReference type="InterPro" id="IPR050682">
    <property type="entry name" value="ModA/WtpA"/>
</dbReference>